<feature type="region of interest" description="Disordered" evidence="3">
    <location>
        <begin position="31"/>
        <end position="103"/>
    </location>
</feature>
<reference evidence="5" key="2">
    <citation type="submission" date="2020-05" db="UniProtKB">
        <authorList>
            <consortium name="EnsemblMetazoa"/>
        </authorList>
    </citation>
    <scope>IDENTIFICATION</scope>
    <source>
        <strain evidence="5">IAEA</strain>
    </source>
</reference>
<evidence type="ECO:0000313" key="5">
    <source>
        <dbReference type="EnsemblMetazoa" id="GPAI040466-PA"/>
    </source>
</evidence>
<feature type="chain" id="PRO_5017663604" description="Endocuticle structural glycoprotein SgAbd-2" evidence="4">
    <location>
        <begin position="20"/>
        <end position="237"/>
    </location>
</feature>
<dbReference type="PROSITE" id="PS00233">
    <property type="entry name" value="CHIT_BIND_RR_1"/>
    <property type="match status" value="1"/>
</dbReference>
<dbReference type="PANTHER" id="PTHR10380:SF173">
    <property type="entry name" value="CUTICULAR PROTEIN 47EF, ISOFORM C-RELATED"/>
    <property type="match status" value="1"/>
</dbReference>
<dbReference type="PROSITE" id="PS51155">
    <property type="entry name" value="CHIT_BIND_RR_2"/>
    <property type="match status" value="1"/>
</dbReference>
<accession>A0A1B0ABR7</accession>
<name>A0A1B0ABR7_GLOPL</name>
<organism evidence="5 6">
    <name type="scientific">Glossina pallidipes</name>
    <name type="common">Tsetse fly</name>
    <dbReference type="NCBI Taxonomy" id="7398"/>
    <lineage>
        <taxon>Eukaryota</taxon>
        <taxon>Metazoa</taxon>
        <taxon>Ecdysozoa</taxon>
        <taxon>Arthropoda</taxon>
        <taxon>Hexapoda</taxon>
        <taxon>Insecta</taxon>
        <taxon>Pterygota</taxon>
        <taxon>Neoptera</taxon>
        <taxon>Endopterygota</taxon>
        <taxon>Diptera</taxon>
        <taxon>Brachycera</taxon>
        <taxon>Muscomorpha</taxon>
        <taxon>Hippoboscoidea</taxon>
        <taxon>Glossinidae</taxon>
        <taxon>Glossina</taxon>
    </lineage>
</organism>
<dbReference type="InterPro" id="IPR031311">
    <property type="entry name" value="CHIT_BIND_RR_consensus"/>
</dbReference>
<dbReference type="InterPro" id="IPR050468">
    <property type="entry name" value="Cuticle_Struct_Prot"/>
</dbReference>
<dbReference type="Pfam" id="PF00379">
    <property type="entry name" value="Chitin_bind_4"/>
    <property type="match status" value="1"/>
</dbReference>
<feature type="signal peptide" evidence="4">
    <location>
        <begin position="1"/>
        <end position="19"/>
    </location>
</feature>
<sequence length="237" mass="23689">MALIFKVPLFLTIFALAQSAKLDNSYLPPPPNAATAGGGPGLQGPGTGGRPNGPGSFSVGGGGPGGGNNALGGFSGAGGPGRPFGTPARPPSGPSQPSGPIIPILSFINENDGDGNYRFSYETGNGIKAQEEGTIKNRGSDNEIPSVMGTYSYTAPNGEVIEIAYTADENGFQPTGDNLPTPPPIPEAIAKALAAQGIQVAPDGSFTGGTGPGGVGAGGMFYLGNLCYVFYSMTCVF</sequence>
<protein>
    <recommendedName>
        <fullName evidence="7">Endocuticle structural glycoprotein SgAbd-2</fullName>
    </recommendedName>
</protein>
<dbReference type="AlphaFoldDB" id="A0A1B0ABR7"/>
<dbReference type="GO" id="GO:0008010">
    <property type="term" value="F:structural constituent of chitin-based larval cuticle"/>
    <property type="evidence" value="ECO:0007669"/>
    <property type="project" value="TreeGrafter"/>
</dbReference>
<evidence type="ECO:0000256" key="2">
    <source>
        <dbReference type="PROSITE-ProRule" id="PRU00497"/>
    </source>
</evidence>
<feature type="compositionally biased region" description="Gly residues" evidence="3">
    <location>
        <begin position="36"/>
        <end position="82"/>
    </location>
</feature>
<keyword evidence="1 2" id="KW-0193">Cuticle</keyword>
<keyword evidence="6" id="KW-1185">Reference proteome</keyword>
<evidence type="ECO:0000256" key="4">
    <source>
        <dbReference type="SAM" id="SignalP"/>
    </source>
</evidence>
<keyword evidence="4" id="KW-0732">Signal</keyword>
<dbReference type="Proteomes" id="UP000092445">
    <property type="component" value="Unassembled WGS sequence"/>
</dbReference>
<dbReference type="InterPro" id="IPR000618">
    <property type="entry name" value="Insect_cuticle"/>
</dbReference>
<evidence type="ECO:0000256" key="3">
    <source>
        <dbReference type="SAM" id="MobiDB-lite"/>
    </source>
</evidence>
<evidence type="ECO:0000313" key="6">
    <source>
        <dbReference type="Proteomes" id="UP000092445"/>
    </source>
</evidence>
<reference evidence="6" key="1">
    <citation type="submission" date="2014-03" db="EMBL/GenBank/DDBJ databases">
        <authorList>
            <person name="Aksoy S."/>
            <person name="Warren W."/>
            <person name="Wilson R.K."/>
        </authorList>
    </citation>
    <scope>NUCLEOTIDE SEQUENCE [LARGE SCALE GENOMIC DNA]</scope>
    <source>
        <strain evidence="6">IAEA</strain>
    </source>
</reference>
<dbReference type="PRINTS" id="PR00947">
    <property type="entry name" value="CUTICLE"/>
</dbReference>
<dbReference type="VEuPathDB" id="VectorBase:GPAI040466"/>
<dbReference type="PANTHER" id="PTHR10380">
    <property type="entry name" value="CUTICLE PROTEIN"/>
    <property type="match status" value="1"/>
</dbReference>
<dbReference type="STRING" id="7398.A0A1B0ABR7"/>
<proteinExistence type="predicted"/>
<evidence type="ECO:0000256" key="1">
    <source>
        <dbReference type="ARBA" id="ARBA00022460"/>
    </source>
</evidence>
<dbReference type="EnsemblMetazoa" id="GPAI040466-RA">
    <property type="protein sequence ID" value="GPAI040466-PA"/>
    <property type="gene ID" value="GPAI040466"/>
</dbReference>
<evidence type="ECO:0008006" key="7">
    <source>
        <dbReference type="Google" id="ProtNLM"/>
    </source>
</evidence>
<dbReference type="GO" id="GO:0062129">
    <property type="term" value="C:chitin-based extracellular matrix"/>
    <property type="evidence" value="ECO:0007669"/>
    <property type="project" value="TreeGrafter"/>
</dbReference>